<dbReference type="InterPro" id="IPR029062">
    <property type="entry name" value="Class_I_gatase-like"/>
</dbReference>
<reference evidence="3" key="1">
    <citation type="submission" date="2021-02" db="EMBL/GenBank/DDBJ databases">
        <title>Genome sequence of Rhodospirillales sp. strain TMPK1 isolated from soil.</title>
        <authorList>
            <person name="Nakai R."/>
            <person name="Kusada H."/>
            <person name="Tamaki H."/>
        </authorList>
    </citation>
    <scope>NUCLEOTIDE SEQUENCE</scope>
    <source>
        <strain evidence="3">TMPK1</strain>
    </source>
</reference>
<dbReference type="Pfam" id="PF01965">
    <property type="entry name" value="DJ-1_PfpI"/>
    <property type="match status" value="1"/>
</dbReference>
<dbReference type="PANTHER" id="PTHR42733:SF12">
    <property type="entry name" value="PROTEINASE"/>
    <property type="match status" value="1"/>
</dbReference>
<dbReference type="InterPro" id="IPR002818">
    <property type="entry name" value="DJ-1/PfpI"/>
</dbReference>
<keyword evidence="3" id="KW-0378">Hydrolase</keyword>
<gene>
    <name evidence="3" type="primary">pfpI</name>
    <name evidence="3" type="ORF">TMPK1_04570</name>
</gene>
<dbReference type="GO" id="GO:0008233">
    <property type="term" value="F:peptidase activity"/>
    <property type="evidence" value="ECO:0007669"/>
    <property type="project" value="UniProtKB-KW"/>
</dbReference>
<accession>A0A8S8XAG3</accession>
<dbReference type="GO" id="GO:0006508">
    <property type="term" value="P:proteolysis"/>
    <property type="evidence" value="ECO:0007669"/>
    <property type="project" value="UniProtKB-KW"/>
</dbReference>
<keyword evidence="3" id="KW-0645">Protease</keyword>
<evidence type="ECO:0000259" key="2">
    <source>
        <dbReference type="Pfam" id="PF01965"/>
    </source>
</evidence>
<dbReference type="RefSeq" id="WP_420241188.1">
    <property type="nucleotide sequence ID" value="NZ_BOPV01000001.1"/>
</dbReference>
<dbReference type="Gene3D" id="3.40.50.880">
    <property type="match status" value="1"/>
</dbReference>
<proteinExistence type="inferred from homology"/>
<evidence type="ECO:0000256" key="1">
    <source>
        <dbReference type="ARBA" id="ARBA00008542"/>
    </source>
</evidence>
<evidence type="ECO:0000313" key="3">
    <source>
        <dbReference type="EMBL" id="GIL38220.1"/>
    </source>
</evidence>
<feature type="domain" description="DJ-1/PfpI" evidence="2">
    <location>
        <begin position="8"/>
        <end position="172"/>
    </location>
</feature>
<dbReference type="PANTHER" id="PTHR42733">
    <property type="entry name" value="DJ-1 PROTEIN"/>
    <property type="match status" value="1"/>
</dbReference>
<keyword evidence="4" id="KW-1185">Reference proteome</keyword>
<evidence type="ECO:0000313" key="4">
    <source>
        <dbReference type="Proteomes" id="UP000681075"/>
    </source>
</evidence>
<dbReference type="EMBL" id="BOPV01000001">
    <property type="protein sequence ID" value="GIL38220.1"/>
    <property type="molecule type" value="Genomic_DNA"/>
</dbReference>
<organism evidence="3 4">
    <name type="scientific">Roseiterribacter gracilis</name>
    <dbReference type="NCBI Taxonomy" id="2812848"/>
    <lineage>
        <taxon>Bacteria</taxon>
        <taxon>Pseudomonadati</taxon>
        <taxon>Pseudomonadota</taxon>
        <taxon>Alphaproteobacteria</taxon>
        <taxon>Rhodospirillales</taxon>
        <taxon>Roseiterribacteraceae</taxon>
        <taxon>Roseiterribacter</taxon>
    </lineage>
</organism>
<name>A0A8S8XAG3_9PROT</name>
<comment type="similarity">
    <text evidence="1">Belongs to the peptidase C56 family.</text>
</comment>
<sequence length="187" mass="19304">MEKPLAGKKVAILIANGFDEIVMTDAQRALLAAGATVKTISPENGLANGWHGTGWGHYFPVDKSIAEALSADFDMLVVPDGTRGILKLAGTAHSKRIVRGFLDADKPVALKGAAVELLALSDRAQGRTVAVEGELVAKLAEAGAKASGEAQTIDNQLLTATEAADTAGFIAGTIELFANAPELRDAA</sequence>
<dbReference type="AlphaFoldDB" id="A0A8S8XAG3"/>
<dbReference type="SUPFAM" id="SSF52317">
    <property type="entry name" value="Class I glutamine amidotransferase-like"/>
    <property type="match status" value="1"/>
</dbReference>
<dbReference type="InterPro" id="IPR006286">
    <property type="entry name" value="C56_PfpI-like"/>
</dbReference>
<protein>
    <submittedName>
        <fullName evidence="3">Protease</fullName>
    </submittedName>
</protein>
<comment type="caution">
    <text evidence="3">The sequence shown here is derived from an EMBL/GenBank/DDBJ whole genome shotgun (WGS) entry which is preliminary data.</text>
</comment>
<dbReference type="Proteomes" id="UP000681075">
    <property type="component" value="Unassembled WGS sequence"/>
</dbReference>